<dbReference type="EC" id="4.6.1.19" evidence="2"/>
<dbReference type="PROSITE" id="PS00530">
    <property type="entry name" value="RNASE_T2_1"/>
    <property type="match status" value="1"/>
</dbReference>
<dbReference type="PANTHER" id="PTHR11240:SF17">
    <property type="entry name" value="RIBONUCLEASE T2"/>
    <property type="match status" value="1"/>
</dbReference>
<protein>
    <recommendedName>
        <fullName evidence="2">ribonuclease T2</fullName>
        <ecNumber evidence="2">4.6.1.19</ecNumber>
    </recommendedName>
</protein>
<evidence type="ECO:0000313" key="5">
    <source>
        <dbReference type="EMBL" id="CEJ84511.1"/>
    </source>
</evidence>
<evidence type="ECO:0000256" key="1">
    <source>
        <dbReference type="ARBA" id="ARBA00007469"/>
    </source>
</evidence>
<dbReference type="Proteomes" id="UP000039046">
    <property type="component" value="Unassembled WGS sequence"/>
</dbReference>
<evidence type="ECO:0000256" key="4">
    <source>
        <dbReference type="RuleBase" id="RU004328"/>
    </source>
</evidence>
<evidence type="ECO:0000313" key="6">
    <source>
        <dbReference type="Proteomes" id="UP000039046"/>
    </source>
</evidence>
<dbReference type="GO" id="GO:0033897">
    <property type="term" value="F:ribonuclease T2 activity"/>
    <property type="evidence" value="ECO:0007669"/>
    <property type="project" value="UniProtKB-EC"/>
</dbReference>
<dbReference type="STRING" id="1531966.A0A0A1TBC6"/>
<dbReference type="InterPro" id="IPR001568">
    <property type="entry name" value="RNase_T2-like"/>
</dbReference>
<dbReference type="InterPro" id="IPR018188">
    <property type="entry name" value="RNase_T2_His_AS_1"/>
</dbReference>
<dbReference type="GO" id="GO:0005576">
    <property type="term" value="C:extracellular region"/>
    <property type="evidence" value="ECO:0007669"/>
    <property type="project" value="TreeGrafter"/>
</dbReference>
<accession>A0A0A1TBC6</accession>
<dbReference type="Gene3D" id="3.90.730.10">
    <property type="entry name" value="Ribonuclease T2-like"/>
    <property type="match status" value="1"/>
</dbReference>
<reference evidence="5 6" key="1">
    <citation type="journal article" date="2015" name="Genome Announc.">
        <title>Draft Genome Sequence and Gene Annotation of the Entomopathogenic Fungus Verticillium hemipterigenum.</title>
        <authorList>
            <person name="Horn F."/>
            <person name="Habel A."/>
            <person name="Scharf D.H."/>
            <person name="Dworschak J."/>
            <person name="Brakhage A.A."/>
            <person name="Guthke R."/>
            <person name="Hertweck C."/>
            <person name="Linde J."/>
        </authorList>
    </citation>
    <scope>NUCLEOTIDE SEQUENCE [LARGE SCALE GENOMIC DNA]</scope>
</reference>
<keyword evidence="3" id="KW-0255">Endonuclease</keyword>
<dbReference type="OrthoDB" id="200187at2759"/>
<proteinExistence type="inferred from homology"/>
<comment type="similarity">
    <text evidence="1 4">Belongs to the RNase T2 family.</text>
</comment>
<organism evidence="5 6">
    <name type="scientific">[Torrubiella] hemipterigena</name>
    <dbReference type="NCBI Taxonomy" id="1531966"/>
    <lineage>
        <taxon>Eukaryota</taxon>
        <taxon>Fungi</taxon>
        <taxon>Dikarya</taxon>
        <taxon>Ascomycota</taxon>
        <taxon>Pezizomycotina</taxon>
        <taxon>Sordariomycetes</taxon>
        <taxon>Hypocreomycetidae</taxon>
        <taxon>Hypocreales</taxon>
        <taxon>Clavicipitaceae</taxon>
        <taxon>Clavicipitaceae incertae sedis</taxon>
        <taxon>'Torrubiella' clade</taxon>
    </lineage>
</organism>
<dbReference type="EMBL" id="CDHN01000002">
    <property type="protein sequence ID" value="CEJ84511.1"/>
    <property type="molecule type" value="Genomic_DNA"/>
</dbReference>
<sequence length="327" mass="36472">MRQTVAISTLAMGQVVLAGLYPGITLYNHTCALADPILSCSPGANPDKVDTCCVETFGGLVLQTQFWSTFTGRESEGQLLPRASWGIHGLWPDFCNGSYTQYCDLSRQYDPKPSPNTTNGKPDGTPVPAYTGESIANWFAPYGKEDLLAYMEKFWINQYDPNWMLWAHEYSKHATCFSTFQTECYGPKAPKYADLFEFFETVIYYFRQVPTWSWLANAGIRPSNTTSYTLSDIQGVLTKEFGQLPFLGCSGPRFNETAAGKGSLDNGRTQLSEVWYYHTVYGAPQRIDAKRLPATAAGNFLTTCAKADKAVWYYERAKGSQRGCSSK</sequence>
<keyword evidence="3" id="KW-0540">Nuclease</keyword>
<dbReference type="PROSITE" id="PS00531">
    <property type="entry name" value="RNASE_T2_2"/>
    <property type="match status" value="1"/>
</dbReference>
<keyword evidence="6" id="KW-1185">Reference proteome</keyword>
<dbReference type="InterPro" id="IPR033130">
    <property type="entry name" value="RNase_T2_His_AS_2"/>
</dbReference>
<dbReference type="GO" id="GO:0003723">
    <property type="term" value="F:RNA binding"/>
    <property type="evidence" value="ECO:0007669"/>
    <property type="project" value="InterPro"/>
</dbReference>
<dbReference type="SUPFAM" id="SSF55895">
    <property type="entry name" value="Ribonuclease Rh-like"/>
    <property type="match status" value="1"/>
</dbReference>
<dbReference type="GO" id="GO:0006401">
    <property type="term" value="P:RNA catabolic process"/>
    <property type="evidence" value="ECO:0007669"/>
    <property type="project" value="TreeGrafter"/>
</dbReference>
<keyword evidence="3" id="KW-0378">Hydrolase</keyword>
<evidence type="ECO:0000256" key="2">
    <source>
        <dbReference type="ARBA" id="ARBA00012571"/>
    </source>
</evidence>
<dbReference type="Pfam" id="PF00445">
    <property type="entry name" value="Ribonuclease_T2"/>
    <property type="match status" value="1"/>
</dbReference>
<dbReference type="PANTHER" id="PTHR11240">
    <property type="entry name" value="RIBONUCLEASE T2"/>
    <property type="match status" value="1"/>
</dbReference>
<dbReference type="HOGENOM" id="CLU_037966_2_0_1"/>
<evidence type="ECO:0000256" key="3">
    <source>
        <dbReference type="ARBA" id="ARBA00022759"/>
    </source>
</evidence>
<dbReference type="AlphaFoldDB" id="A0A0A1TBC6"/>
<gene>
    <name evidence="5" type="ORF">VHEMI03497</name>
</gene>
<name>A0A0A1TBC6_9HYPO</name>
<dbReference type="InterPro" id="IPR036430">
    <property type="entry name" value="RNase_T2-like_sf"/>
</dbReference>